<evidence type="ECO:0000256" key="8">
    <source>
        <dbReference type="RuleBase" id="RU363048"/>
    </source>
</evidence>
<evidence type="ECO:0000256" key="5">
    <source>
        <dbReference type="ARBA" id="ARBA00022806"/>
    </source>
</evidence>
<dbReference type="EC" id="3.6.4.12" evidence="8"/>
<keyword evidence="8" id="KW-0804">Transcription</keyword>
<evidence type="ECO:0000259" key="9">
    <source>
        <dbReference type="Pfam" id="PF17856"/>
    </source>
</evidence>
<comment type="caution">
    <text evidence="10">The sequence shown here is derived from an EMBL/GenBank/DDBJ whole genome shotgun (WGS) entry which is preliminary data.</text>
</comment>
<evidence type="ECO:0000256" key="6">
    <source>
        <dbReference type="ARBA" id="ARBA00022840"/>
    </source>
</evidence>
<reference evidence="10 11" key="1">
    <citation type="submission" date="2019-01" db="EMBL/GenBank/DDBJ databases">
        <title>Nuclear Genome Assembly of the Microalgal Biofuel strain Nannochloropsis salina CCMP1776.</title>
        <authorList>
            <person name="Hovde B."/>
        </authorList>
    </citation>
    <scope>NUCLEOTIDE SEQUENCE [LARGE SCALE GENOMIC DNA]</scope>
    <source>
        <strain evidence="10 11">CCMP1776</strain>
    </source>
</reference>
<accession>A0A4D9CYC9</accession>
<feature type="domain" description="RuvB-like AAA-lid" evidence="9">
    <location>
        <begin position="11"/>
        <end position="76"/>
    </location>
</feature>
<dbReference type="Pfam" id="PF17856">
    <property type="entry name" value="TIP49_C"/>
    <property type="match status" value="1"/>
</dbReference>
<dbReference type="InterPro" id="IPR027238">
    <property type="entry name" value="RuvB-like"/>
</dbReference>
<keyword evidence="3 8" id="KW-0547">Nucleotide-binding</keyword>
<sequence>MPYSMDEMEHILSIRAQAEGIEVEAEALAAMGEIGARSSLRYAVQMLTPARILAETFGREKVEAGDVREVDILFKDAKQSAQILARSEGWLK</sequence>
<proteinExistence type="inferred from homology"/>
<dbReference type="InterPro" id="IPR041048">
    <property type="entry name" value="RuvB-like_C"/>
</dbReference>
<comment type="subcellular location">
    <subcellularLocation>
        <location evidence="1">Nucleus</location>
    </subcellularLocation>
</comment>
<keyword evidence="5 8" id="KW-0347">Helicase</keyword>
<keyword evidence="7 8" id="KW-0539">Nucleus</keyword>
<dbReference type="GO" id="GO:0016887">
    <property type="term" value="F:ATP hydrolysis activity"/>
    <property type="evidence" value="ECO:0007669"/>
    <property type="project" value="RHEA"/>
</dbReference>
<dbReference type="GO" id="GO:0005634">
    <property type="term" value="C:nucleus"/>
    <property type="evidence" value="ECO:0007669"/>
    <property type="project" value="UniProtKB-SubCell"/>
</dbReference>
<dbReference type="AlphaFoldDB" id="A0A4D9CYC9"/>
<organism evidence="10 11">
    <name type="scientific">Nannochloropsis salina CCMP1776</name>
    <dbReference type="NCBI Taxonomy" id="1027361"/>
    <lineage>
        <taxon>Eukaryota</taxon>
        <taxon>Sar</taxon>
        <taxon>Stramenopiles</taxon>
        <taxon>Ochrophyta</taxon>
        <taxon>Eustigmatophyceae</taxon>
        <taxon>Eustigmatales</taxon>
        <taxon>Monodopsidaceae</taxon>
        <taxon>Microchloropsis</taxon>
        <taxon>Microchloropsis salina</taxon>
    </lineage>
</organism>
<protein>
    <recommendedName>
        <fullName evidence="8">RuvB-like helicase</fullName>
        <ecNumber evidence="8">3.6.4.12</ecNumber>
    </recommendedName>
</protein>
<evidence type="ECO:0000313" key="10">
    <source>
        <dbReference type="EMBL" id="TFJ81519.1"/>
    </source>
</evidence>
<keyword evidence="11" id="KW-1185">Reference proteome</keyword>
<dbReference type="FunFam" id="1.10.8.60:FF:000010">
    <property type="entry name" value="RuvB-like helicase"/>
    <property type="match status" value="1"/>
</dbReference>
<dbReference type="Gene3D" id="1.10.8.60">
    <property type="match status" value="1"/>
</dbReference>
<evidence type="ECO:0000313" key="11">
    <source>
        <dbReference type="Proteomes" id="UP000355283"/>
    </source>
</evidence>
<gene>
    <name evidence="10" type="ORF">NSK_007160</name>
</gene>
<comment type="similarity">
    <text evidence="2 8">Belongs to the RuvB family.</text>
</comment>
<evidence type="ECO:0000256" key="4">
    <source>
        <dbReference type="ARBA" id="ARBA00022801"/>
    </source>
</evidence>
<dbReference type="OrthoDB" id="10060499at2759"/>
<dbReference type="EMBL" id="SDOX01000125">
    <property type="protein sequence ID" value="TFJ81519.1"/>
    <property type="molecule type" value="Genomic_DNA"/>
</dbReference>
<dbReference type="PANTHER" id="PTHR11093">
    <property type="entry name" value="RUVB-RELATED REPTIN AND PONTIN"/>
    <property type="match status" value="1"/>
</dbReference>
<comment type="catalytic activity">
    <reaction evidence="8">
        <text>ATP + H2O = ADP + phosphate + H(+)</text>
        <dbReference type="Rhea" id="RHEA:13065"/>
        <dbReference type="ChEBI" id="CHEBI:15377"/>
        <dbReference type="ChEBI" id="CHEBI:15378"/>
        <dbReference type="ChEBI" id="CHEBI:30616"/>
        <dbReference type="ChEBI" id="CHEBI:43474"/>
        <dbReference type="ChEBI" id="CHEBI:456216"/>
        <dbReference type="EC" id="3.6.4.12"/>
    </reaction>
</comment>
<keyword evidence="8" id="KW-0805">Transcription regulation</keyword>
<keyword evidence="6 8" id="KW-0067">ATP-binding</keyword>
<dbReference type="Proteomes" id="UP000355283">
    <property type="component" value="Unassembled WGS sequence"/>
</dbReference>
<dbReference type="GO" id="GO:0005524">
    <property type="term" value="F:ATP binding"/>
    <property type="evidence" value="ECO:0007669"/>
    <property type="project" value="UniProtKB-KW"/>
</dbReference>
<evidence type="ECO:0000256" key="7">
    <source>
        <dbReference type="ARBA" id="ARBA00023242"/>
    </source>
</evidence>
<evidence type="ECO:0000256" key="2">
    <source>
        <dbReference type="ARBA" id="ARBA00007519"/>
    </source>
</evidence>
<evidence type="ECO:0000256" key="1">
    <source>
        <dbReference type="ARBA" id="ARBA00004123"/>
    </source>
</evidence>
<evidence type="ECO:0000256" key="3">
    <source>
        <dbReference type="ARBA" id="ARBA00022741"/>
    </source>
</evidence>
<dbReference type="GO" id="GO:0003678">
    <property type="term" value="F:DNA helicase activity"/>
    <property type="evidence" value="ECO:0007669"/>
    <property type="project" value="UniProtKB-EC"/>
</dbReference>
<keyword evidence="4 8" id="KW-0378">Hydrolase</keyword>
<name>A0A4D9CYC9_9STRA</name>